<keyword evidence="3" id="KW-1185">Reference proteome</keyword>
<organism evidence="2 3">
    <name type="scientific">Macleaya cordata</name>
    <name type="common">Five-seeded plume-poppy</name>
    <name type="synonym">Bocconia cordata</name>
    <dbReference type="NCBI Taxonomy" id="56857"/>
    <lineage>
        <taxon>Eukaryota</taxon>
        <taxon>Viridiplantae</taxon>
        <taxon>Streptophyta</taxon>
        <taxon>Embryophyta</taxon>
        <taxon>Tracheophyta</taxon>
        <taxon>Spermatophyta</taxon>
        <taxon>Magnoliopsida</taxon>
        <taxon>Ranunculales</taxon>
        <taxon>Papaveraceae</taxon>
        <taxon>Papaveroideae</taxon>
        <taxon>Macleaya</taxon>
    </lineage>
</organism>
<evidence type="ECO:0000256" key="1">
    <source>
        <dbReference type="SAM" id="MobiDB-lite"/>
    </source>
</evidence>
<proteinExistence type="predicted"/>
<accession>A0A200QPE5</accession>
<name>A0A200QPE5_MACCD</name>
<evidence type="ECO:0000313" key="2">
    <source>
        <dbReference type="EMBL" id="OVA12295.1"/>
    </source>
</evidence>
<dbReference type="Proteomes" id="UP000195402">
    <property type="component" value="Unassembled WGS sequence"/>
</dbReference>
<comment type="caution">
    <text evidence="2">The sequence shown here is derived from an EMBL/GenBank/DDBJ whole genome shotgun (WGS) entry which is preliminary data.</text>
</comment>
<dbReference type="InParanoid" id="A0A200QPE5"/>
<dbReference type="EMBL" id="MVGT01001400">
    <property type="protein sequence ID" value="OVA12295.1"/>
    <property type="molecule type" value="Genomic_DNA"/>
</dbReference>
<gene>
    <name evidence="2" type="ORF">BVC80_1575g13</name>
</gene>
<dbReference type="AlphaFoldDB" id="A0A200QPE5"/>
<protein>
    <submittedName>
        <fullName evidence="2">Uncharacterized protein</fullName>
    </submittedName>
</protein>
<feature type="compositionally biased region" description="Basic and acidic residues" evidence="1">
    <location>
        <begin position="1"/>
        <end position="11"/>
    </location>
</feature>
<reference evidence="2 3" key="1">
    <citation type="journal article" date="2017" name="Mol. Plant">
        <title>The Genome of Medicinal Plant Macleaya cordata Provides New Insights into Benzylisoquinoline Alkaloids Metabolism.</title>
        <authorList>
            <person name="Liu X."/>
            <person name="Liu Y."/>
            <person name="Huang P."/>
            <person name="Ma Y."/>
            <person name="Qing Z."/>
            <person name="Tang Q."/>
            <person name="Cao H."/>
            <person name="Cheng P."/>
            <person name="Zheng Y."/>
            <person name="Yuan Z."/>
            <person name="Zhou Y."/>
            <person name="Liu J."/>
            <person name="Tang Z."/>
            <person name="Zhuo Y."/>
            <person name="Zhang Y."/>
            <person name="Yu L."/>
            <person name="Huang J."/>
            <person name="Yang P."/>
            <person name="Peng Q."/>
            <person name="Zhang J."/>
            <person name="Jiang W."/>
            <person name="Zhang Z."/>
            <person name="Lin K."/>
            <person name="Ro D.K."/>
            <person name="Chen X."/>
            <person name="Xiong X."/>
            <person name="Shang Y."/>
            <person name="Huang S."/>
            <person name="Zeng J."/>
        </authorList>
    </citation>
    <scope>NUCLEOTIDE SEQUENCE [LARGE SCALE GENOMIC DNA]</scope>
    <source>
        <strain evidence="3">cv. BLH2017</strain>
        <tissue evidence="2">Root</tissue>
    </source>
</reference>
<feature type="compositionally biased region" description="Acidic residues" evidence="1">
    <location>
        <begin position="12"/>
        <end position="53"/>
    </location>
</feature>
<feature type="region of interest" description="Disordered" evidence="1">
    <location>
        <begin position="1"/>
        <end position="66"/>
    </location>
</feature>
<evidence type="ECO:0000313" key="3">
    <source>
        <dbReference type="Proteomes" id="UP000195402"/>
    </source>
</evidence>
<sequence length="135" mass="15113">MADKEPGHEIEDTTDEESSNTEQEESASEYEELTSDEDKEAMESEDDDDENEPDNPFKDYDSDGCSIEQEEDEVVVFVVYLGKLKLHQTAEVGAINCDPLISLEQRIAIKPPLVVIGMKSLVGLHYLDRALQPPP</sequence>